<evidence type="ECO:0000313" key="2">
    <source>
        <dbReference type="Proteomes" id="UP001565236"/>
    </source>
</evidence>
<dbReference type="NCBIfam" id="TIGR00099">
    <property type="entry name" value="Cof-subfamily"/>
    <property type="match status" value="1"/>
</dbReference>
<dbReference type="NCBIfam" id="NF007806">
    <property type="entry name" value="PRK10513.1"/>
    <property type="match status" value="1"/>
</dbReference>
<evidence type="ECO:0000313" key="1">
    <source>
        <dbReference type="EMBL" id="MEY8661602.1"/>
    </source>
</evidence>
<dbReference type="SFLD" id="SFLDS00003">
    <property type="entry name" value="Haloacid_Dehalogenase"/>
    <property type="match status" value="1"/>
</dbReference>
<dbReference type="InterPro" id="IPR036412">
    <property type="entry name" value="HAD-like_sf"/>
</dbReference>
<gene>
    <name evidence="1" type="primary">yidA</name>
    <name evidence="1" type="ORF">AALT52_01645</name>
</gene>
<dbReference type="Pfam" id="PF08282">
    <property type="entry name" value="Hydrolase_3"/>
    <property type="match status" value="1"/>
</dbReference>
<dbReference type="PANTHER" id="PTHR10000">
    <property type="entry name" value="PHOSPHOSERINE PHOSPHATASE"/>
    <property type="match status" value="1"/>
</dbReference>
<dbReference type="Proteomes" id="UP001565236">
    <property type="component" value="Unassembled WGS sequence"/>
</dbReference>
<dbReference type="EC" id="3.1.3.23" evidence="1"/>
<dbReference type="InterPro" id="IPR000150">
    <property type="entry name" value="Cof"/>
</dbReference>
<dbReference type="PANTHER" id="PTHR10000:SF8">
    <property type="entry name" value="HAD SUPERFAMILY HYDROLASE-LIKE, TYPE 3"/>
    <property type="match status" value="1"/>
</dbReference>
<dbReference type="Gene3D" id="3.30.1240.10">
    <property type="match status" value="1"/>
</dbReference>
<dbReference type="InterPro" id="IPR023214">
    <property type="entry name" value="HAD_sf"/>
</dbReference>
<protein>
    <submittedName>
        <fullName evidence="1">Sugar-phosphatase</fullName>
        <ecNumber evidence="1">3.1.3.23</ecNumber>
    </submittedName>
</protein>
<name>A0ABV4DQ82_9LACO</name>
<accession>A0ABV4DQ82</accession>
<dbReference type="SFLD" id="SFLDG01140">
    <property type="entry name" value="C2.B:_Phosphomannomutase_and_P"/>
    <property type="match status" value="1"/>
</dbReference>
<dbReference type="NCBIfam" id="TIGR01484">
    <property type="entry name" value="HAD-SF-IIB"/>
    <property type="match status" value="1"/>
</dbReference>
<dbReference type="SUPFAM" id="SSF56784">
    <property type="entry name" value="HAD-like"/>
    <property type="match status" value="1"/>
</dbReference>
<keyword evidence="1" id="KW-0378">Hydrolase</keyword>
<dbReference type="GO" id="GO:0050308">
    <property type="term" value="F:sugar-phosphatase activity"/>
    <property type="evidence" value="ECO:0007669"/>
    <property type="project" value="UniProtKB-EC"/>
</dbReference>
<comment type="caution">
    <text evidence="1">The sequence shown here is derived from an EMBL/GenBank/DDBJ whole genome shotgun (WGS) entry which is preliminary data.</text>
</comment>
<dbReference type="EMBL" id="JBCLUF010000004">
    <property type="protein sequence ID" value="MEY8661602.1"/>
    <property type="molecule type" value="Genomic_DNA"/>
</dbReference>
<proteinExistence type="predicted"/>
<reference evidence="1 2" key="1">
    <citation type="submission" date="2024-03" db="EMBL/GenBank/DDBJ databases">
        <title>Mouse gut bacterial collection (mGBC) of GemPharmatech.</title>
        <authorList>
            <person name="He Y."/>
            <person name="Dong L."/>
            <person name="Wu D."/>
            <person name="Gao X."/>
            <person name="Lin Z."/>
        </authorList>
    </citation>
    <scope>NUCLEOTIDE SEQUENCE [LARGE SCALE GENOMIC DNA]</scope>
    <source>
        <strain evidence="1 2">15-30</strain>
    </source>
</reference>
<keyword evidence="2" id="KW-1185">Reference proteome</keyword>
<sequence length="274" mass="30001">MKIKMIAIDIDGTLVDDQKKIGPLTKVALKKARAQGVYVVLCTGRPLSGVKDYLDELGLVTEDDYAITFNGAKAQTTKSGQTLFEHGLTPKEYGALDALSHELGVRGQIVLPDSSVYTTFKDISPYTVLDAFYTKMPLYYRTSQEIETLGLAAKYMWVDEPEVIQAKLATLDQAVLAKYYTVLSAPWFYEMMNKKAHKGAAVIELGERLGITAAEIMVLGDENNDLTMFELAGFGVAMGNANEQIKALAQAVTTDNKHDGVGVAVTKYILEKGR</sequence>
<dbReference type="SFLD" id="SFLDG01144">
    <property type="entry name" value="C2.B.4:_PGP_Like"/>
    <property type="match status" value="1"/>
</dbReference>
<dbReference type="Gene3D" id="3.40.50.1000">
    <property type="entry name" value="HAD superfamily/HAD-like"/>
    <property type="match status" value="1"/>
</dbReference>
<dbReference type="InterPro" id="IPR006379">
    <property type="entry name" value="HAD-SF_hydro_IIB"/>
</dbReference>
<dbReference type="CDD" id="cd07516">
    <property type="entry name" value="HAD_Pase"/>
    <property type="match status" value="1"/>
</dbReference>
<organism evidence="1 2">
    <name type="scientific">Ligilactobacillus faecis</name>
    <dbReference type="NCBI Taxonomy" id="762833"/>
    <lineage>
        <taxon>Bacteria</taxon>
        <taxon>Bacillati</taxon>
        <taxon>Bacillota</taxon>
        <taxon>Bacilli</taxon>
        <taxon>Lactobacillales</taxon>
        <taxon>Lactobacillaceae</taxon>
        <taxon>Ligilactobacillus</taxon>
    </lineage>
</organism>